<dbReference type="SMART" id="SM00953">
    <property type="entry name" value="RES"/>
    <property type="match status" value="1"/>
</dbReference>
<comment type="caution">
    <text evidence="2">The sequence shown here is derived from an EMBL/GenBank/DDBJ whole genome shotgun (WGS) entry which is preliminary data.</text>
</comment>
<dbReference type="Pfam" id="PF08808">
    <property type="entry name" value="RES"/>
    <property type="match status" value="1"/>
</dbReference>
<dbReference type="EMBL" id="BAABBO010000002">
    <property type="protein sequence ID" value="GAA3952818.1"/>
    <property type="molecule type" value="Genomic_DNA"/>
</dbReference>
<evidence type="ECO:0000313" key="3">
    <source>
        <dbReference type="Proteomes" id="UP001501337"/>
    </source>
</evidence>
<keyword evidence="3" id="KW-1185">Reference proteome</keyword>
<name>A0ABP7NRZ2_9GAMM</name>
<dbReference type="Proteomes" id="UP001501337">
    <property type="component" value="Unassembled WGS sequence"/>
</dbReference>
<dbReference type="InterPro" id="IPR014914">
    <property type="entry name" value="RES_dom"/>
</dbReference>
<organism evidence="2 3">
    <name type="scientific">Allohahella marinimesophila</name>
    <dbReference type="NCBI Taxonomy" id="1054972"/>
    <lineage>
        <taxon>Bacteria</taxon>
        <taxon>Pseudomonadati</taxon>
        <taxon>Pseudomonadota</taxon>
        <taxon>Gammaproteobacteria</taxon>
        <taxon>Oceanospirillales</taxon>
        <taxon>Hahellaceae</taxon>
        <taxon>Allohahella</taxon>
    </lineage>
</organism>
<evidence type="ECO:0000313" key="2">
    <source>
        <dbReference type="EMBL" id="GAA3952818.1"/>
    </source>
</evidence>
<proteinExistence type="predicted"/>
<gene>
    <name evidence="2" type="ORF">GCM10022278_09700</name>
</gene>
<reference evidence="3" key="1">
    <citation type="journal article" date="2019" name="Int. J. Syst. Evol. Microbiol.">
        <title>The Global Catalogue of Microorganisms (GCM) 10K type strain sequencing project: providing services to taxonomists for standard genome sequencing and annotation.</title>
        <authorList>
            <consortium name="The Broad Institute Genomics Platform"/>
            <consortium name="The Broad Institute Genome Sequencing Center for Infectious Disease"/>
            <person name="Wu L."/>
            <person name="Ma J."/>
        </authorList>
    </citation>
    <scope>NUCLEOTIDE SEQUENCE [LARGE SCALE GENOMIC DNA]</scope>
    <source>
        <strain evidence="3">JCM 17555</strain>
    </source>
</reference>
<sequence length="154" mass="17036">MAIGYRLVKSRFANNPFSGEGARLAGGRWNSKGLPCVYVGSSESLTILEIMVHLDDYALLDSYRPFQVVLPDDLIEVLSHDQLPPNWANKATPKETTTIGDAWLRKAESVALAVPSVIVPRETNYVLNPAHGEFANILASAVELEFNVDERLRK</sequence>
<feature type="domain" description="RES" evidence="1">
    <location>
        <begin position="16"/>
        <end position="141"/>
    </location>
</feature>
<protein>
    <submittedName>
        <fullName evidence="2">RES family NAD+ phosphorylase</fullName>
    </submittedName>
</protein>
<accession>A0ABP7NRZ2</accession>
<evidence type="ECO:0000259" key="1">
    <source>
        <dbReference type="SMART" id="SM00953"/>
    </source>
</evidence>